<accession>X1HXD0</accession>
<protein>
    <submittedName>
        <fullName evidence="1">Uncharacterized protein</fullName>
    </submittedName>
</protein>
<comment type="caution">
    <text evidence="1">The sequence shown here is derived from an EMBL/GenBank/DDBJ whole genome shotgun (WGS) entry which is preliminary data.</text>
</comment>
<proteinExistence type="predicted"/>
<gene>
    <name evidence="1" type="ORF">S03H2_44035</name>
</gene>
<name>X1HXD0_9ZZZZ</name>
<evidence type="ECO:0000313" key="1">
    <source>
        <dbReference type="EMBL" id="GAH74826.1"/>
    </source>
</evidence>
<organism evidence="1">
    <name type="scientific">marine sediment metagenome</name>
    <dbReference type="NCBI Taxonomy" id="412755"/>
    <lineage>
        <taxon>unclassified sequences</taxon>
        <taxon>metagenomes</taxon>
        <taxon>ecological metagenomes</taxon>
    </lineage>
</organism>
<sequence>VRIPPPASILIIRVIKKKRFFSLIVDLVLR</sequence>
<dbReference type="AlphaFoldDB" id="X1HXD0"/>
<feature type="non-terminal residue" evidence="1">
    <location>
        <position position="1"/>
    </location>
</feature>
<reference evidence="1" key="1">
    <citation type="journal article" date="2014" name="Front. Microbiol.">
        <title>High frequency of phylogenetically diverse reductive dehalogenase-homologous genes in deep subseafloor sedimentary metagenomes.</title>
        <authorList>
            <person name="Kawai M."/>
            <person name="Futagami T."/>
            <person name="Toyoda A."/>
            <person name="Takaki Y."/>
            <person name="Nishi S."/>
            <person name="Hori S."/>
            <person name="Arai W."/>
            <person name="Tsubouchi T."/>
            <person name="Morono Y."/>
            <person name="Uchiyama I."/>
            <person name="Ito T."/>
            <person name="Fujiyama A."/>
            <person name="Inagaki F."/>
            <person name="Takami H."/>
        </authorList>
    </citation>
    <scope>NUCLEOTIDE SEQUENCE</scope>
    <source>
        <strain evidence="1">Expedition CK06-06</strain>
    </source>
</reference>
<dbReference type="EMBL" id="BARU01027513">
    <property type="protein sequence ID" value="GAH74826.1"/>
    <property type="molecule type" value="Genomic_DNA"/>
</dbReference>